<dbReference type="Pfam" id="PF03808">
    <property type="entry name" value="Glyco_tran_WecG"/>
    <property type="match status" value="1"/>
</dbReference>
<dbReference type="Proteomes" id="UP001519363">
    <property type="component" value="Unassembled WGS sequence"/>
</dbReference>
<accession>A0ABS5ABG8</accession>
<protein>
    <submittedName>
        <fullName evidence="3">Exopolysaccharide biosynthesis WecB/TagA/CpsF family protein</fullName>
    </submittedName>
</protein>
<gene>
    <name evidence="3" type="ORF">JOF53_002800</name>
</gene>
<name>A0ABS5ABG8_9PSEU</name>
<dbReference type="PANTHER" id="PTHR34136:SF1">
    <property type="entry name" value="UDP-N-ACETYL-D-MANNOSAMINURONIC ACID TRANSFERASE"/>
    <property type="match status" value="1"/>
</dbReference>
<evidence type="ECO:0000256" key="1">
    <source>
        <dbReference type="ARBA" id="ARBA00022676"/>
    </source>
</evidence>
<evidence type="ECO:0000313" key="4">
    <source>
        <dbReference type="Proteomes" id="UP001519363"/>
    </source>
</evidence>
<dbReference type="EMBL" id="JAGIOO010000001">
    <property type="protein sequence ID" value="MBP2473928.1"/>
    <property type="molecule type" value="Genomic_DNA"/>
</dbReference>
<evidence type="ECO:0000256" key="2">
    <source>
        <dbReference type="ARBA" id="ARBA00022679"/>
    </source>
</evidence>
<dbReference type="InterPro" id="IPR004629">
    <property type="entry name" value="WecG_TagA_CpsF"/>
</dbReference>
<keyword evidence="4" id="KW-1185">Reference proteome</keyword>
<keyword evidence="2" id="KW-0808">Transferase</keyword>
<reference evidence="3 4" key="1">
    <citation type="submission" date="2021-03" db="EMBL/GenBank/DDBJ databases">
        <title>Sequencing the genomes of 1000 actinobacteria strains.</title>
        <authorList>
            <person name="Klenk H.-P."/>
        </authorList>
    </citation>
    <scope>NUCLEOTIDE SEQUENCE [LARGE SCALE GENOMIC DNA]</scope>
    <source>
        <strain evidence="3 4">DSM 44580</strain>
    </source>
</reference>
<dbReference type="RefSeq" id="WP_158103498.1">
    <property type="nucleotide sequence ID" value="NZ_JAGIOO010000001.1"/>
</dbReference>
<comment type="caution">
    <text evidence="3">The sequence shown here is derived from an EMBL/GenBank/DDBJ whole genome shotgun (WGS) entry which is preliminary data.</text>
</comment>
<dbReference type="CDD" id="cd06533">
    <property type="entry name" value="Glyco_transf_WecG_TagA"/>
    <property type="match status" value="1"/>
</dbReference>
<keyword evidence="1" id="KW-0328">Glycosyltransferase</keyword>
<sequence>MRSNVPTVTVLGIRVVCLPRADVLSVVGELIDSPDPSLLAYANAHSLNVASVNPAYRRVLDNAALVLNDGSGLAIAAKVQGRRFPDNLNGTDLTPRILALAAERDAPVFFLGGEPGIAETAAKNLTARIPRLRVAGCRHGFFDRAQEPEILRQIKESGAKVLVVAMGNPRQELWLDQHLGATGAHLGVAVGAFLDFAAGKVSRAPEWMRKAGVEWVYRLLLEPKRLFRRYVLGNPLFLARVLVERVFTRR</sequence>
<organism evidence="3 4">
    <name type="scientific">Crossiella equi</name>
    <dbReference type="NCBI Taxonomy" id="130796"/>
    <lineage>
        <taxon>Bacteria</taxon>
        <taxon>Bacillati</taxon>
        <taxon>Actinomycetota</taxon>
        <taxon>Actinomycetes</taxon>
        <taxon>Pseudonocardiales</taxon>
        <taxon>Pseudonocardiaceae</taxon>
        <taxon>Crossiella</taxon>
    </lineage>
</organism>
<dbReference type="PANTHER" id="PTHR34136">
    <property type="match status" value="1"/>
</dbReference>
<dbReference type="NCBIfam" id="TIGR00696">
    <property type="entry name" value="wecG_tagA_cpsF"/>
    <property type="match status" value="1"/>
</dbReference>
<evidence type="ECO:0000313" key="3">
    <source>
        <dbReference type="EMBL" id="MBP2473928.1"/>
    </source>
</evidence>
<proteinExistence type="predicted"/>